<evidence type="ECO:0008006" key="3">
    <source>
        <dbReference type="Google" id="ProtNLM"/>
    </source>
</evidence>
<organism evidence="1 2">
    <name type="scientific">Thalassotalea mangrovi</name>
    <dbReference type="NCBI Taxonomy" id="2572245"/>
    <lineage>
        <taxon>Bacteria</taxon>
        <taxon>Pseudomonadati</taxon>
        <taxon>Pseudomonadota</taxon>
        <taxon>Gammaproteobacteria</taxon>
        <taxon>Alteromonadales</taxon>
        <taxon>Colwelliaceae</taxon>
        <taxon>Thalassotalea</taxon>
    </lineage>
</organism>
<sequence length="240" mass="28169">MANIVEQSLFYFRKPKTVLIHVGKCGGGTLQKTLSQDPRNIRFYSFHVEKPIYRAKDQYYILARDPISRSISAFNWRYKLVAETRQQAERFAGEYHVLCKYKTLNNIAECLYDENGAPNQKVMTEFDCIHHLKEDISFYLKEFLDKCPVEKIRGVLMQESLNTDMQRFFSLSSEEIGHDKHNSSPHDKRLTARARKNLVRYLEDDYHCLFKLHNMGLISDNAMFNIYQNAMVDTKADAYV</sequence>
<keyword evidence="2" id="KW-1185">Reference proteome</keyword>
<dbReference type="AlphaFoldDB" id="A0A4U1BA44"/>
<comment type="caution">
    <text evidence="1">The sequence shown here is derived from an EMBL/GenBank/DDBJ whole genome shotgun (WGS) entry which is preliminary data.</text>
</comment>
<dbReference type="Proteomes" id="UP000307999">
    <property type="component" value="Unassembled WGS sequence"/>
</dbReference>
<reference evidence="1 2" key="1">
    <citation type="submission" date="2019-04" db="EMBL/GenBank/DDBJ databases">
        <title>Thalassotalea guangxiensis sp. nov., isolated from sediment of the coastal wetland.</title>
        <authorList>
            <person name="Zheng S."/>
            <person name="Zhang D."/>
        </authorList>
    </citation>
    <scope>NUCLEOTIDE SEQUENCE [LARGE SCALE GENOMIC DNA]</scope>
    <source>
        <strain evidence="1 2">ZS-4</strain>
    </source>
</reference>
<proteinExistence type="predicted"/>
<accession>A0A4U1BA44</accession>
<dbReference type="RefSeq" id="WP_136734590.1">
    <property type="nucleotide sequence ID" value="NZ_SWDB01000005.1"/>
</dbReference>
<name>A0A4U1BA44_9GAMM</name>
<protein>
    <recommendedName>
        <fullName evidence="3">Sulfotransferase family protein</fullName>
    </recommendedName>
</protein>
<dbReference type="OrthoDB" id="288532at2"/>
<gene>
    <name evidence="1" type="ORF">E8M12_02920</name>
</gene>
<evidence type="ECO:0000313" key="2">
    <source>
        <dbReference type="Proteomes" id="UP000307999"/>
    </source>
</evidence>
<dbReference type="EMBL" id="SWDB01000005">
    <property type="protein sequence ID" value="TKB46911.1"/>
    <property type="molecule type" value="Genomic_DNA"/>
</dbReference>
<evidence type="ECO:0000313" key="1">
    <source>
        <dbReference type="EMBL" id="TKB46911.1"/>
    </source>
</evidence>